<dbReference type="AlphaFoldDB" id="A0A061IWJ9"/>
<feature type="signal peptide" evidence="2">
    <location>
        <begin position="1"/>
        <end position="19"/>
    </location>
</feature>
<keyword evidence="1" id="KW-0812">Transmembrane</keyword>
<feature type="chain" id="PRO_5001601377" evidence="2">
    <location>
        <begin position="20"/>
        <end position="328"/>
    </location>
</feature>
<feature type="transmembrane region" description="Helical" evidence="1">
    <location>
        <begin position="159"/>
        <end position="178"/>
    </location>
</feature>
<protein>
    <submittedName>
        <fullName evidence="3">Zn-finger protein</fullName>
    </submittedName>
</protein>
<name>A0A061IWJ9_TRYRA</name>
<dbReference type="OrthoDB" id="264354at2759"/>
<keyword evidence="1" id="KW-1133">Transmembrane helix</keyword>
<dbReference type="VEuPathDB" id="TriTrypDB:TRSC58_06946"/>
<keyword evidence="2" id="KW-0732">Signal</keyword>
<gene>
    <name evidence="3" type="ORF">TRSC58_06946</name>
</gene>
<evidence type="ECO:0000256" key="2">
    <source>
        <dbReference type="SAM" id="SignalP"/>
    </source>
</evidence>
<keyword evidence="4" id="KW-1185">Reference proteome</keyword>
<reference evidence="3 4" key="1">
    <citation type="submission" date="2013-07" db="EMBL/GenBank/DDBJ databases">
        <authorList>
            <person name="Stoco P.H."/>
            <person name="Wagner G."/>
            <person name="Gerber A."/>
            <person name="Zaha A."/>
            <person name="Thompson C."/>
            <person name="Bartholomeu D.C."/>
            <person name="Luckemeyer D.D."/>
            <person name="Bahia D."/>
            <person name="Loreto E."/>
            <person name="Prestes E.B."/>
            <person name="Lima F.M."/>
            <person name="Rodrigues-Luiz G."/>
            <person name="Vallejo G.A."/>
            <person name="Filho J.F."/>
            <person name="Monteiro K.M."/>
            <person name="Tyler K.M."/>
            <person name="de Almeida L.G."/>
            <person name="Ortiz M.F."/>
            <person name="Siervo M.A."/>
            <person name="de Moraes M.H."/>
            <person name="Cunha O.L."/>
            <person name="Mendonca-Neto R."/>
            <person name="Silva R."/>
            <person name="Teixeira S.M."/>
            <person name="Murta S.M."/>
            <person name="Sincero T.C."/>
            <person name="Mendes T.A."/>
            <person name="Urmenyi T.P."/>
            <person name="Silva V.G."/>
            <person name="da Rocha W.D."/>
            <person name="Andersson B."/>
            <person name="Romanha A.J."/>
            <person name="Steindel M."/>
            <person name="de Vasconcelos A.T."/>
            <person name="Grisard E.C."/>
        </authorList>
    </citation>
    <scope>NUCLEOTIDE SEQUENCE [LARGE SCALE GENOMIC DNA]</scope>
    <source>
        <strain evidence="3 4">SC58</strain>
    </source>
</reference>
<sequence>MAYGWIWVLLWRCTKLVWGRWQAFFNDTRTVLATATEEDEDTEETEYTPHSNTSLGTLHWMLDYALEWTGSSPKMVVSRMVELGVLVPFSFILRYPHGQVLLTLILLLGLVLGCLVYPRRRITSPQLRFTEAQKHKEGATDLDIALWYIAYVTEMIHTVMLSIFAGVVVHFALSPYMLTFPASLSAFLVELSLTRVLAYWMIGIVCSMVSLQVDSNIIFPLFAPGVELYFVRSMDPDLDDEEDYWGFVLSQVIDFNLFRAGVDFYPLVFCRVSCFVRVFGCPTVRHVCRIWGHNKGHRKWTSYATTCLWIPRGYGGTARRRSRCVVEL</sequence>
<evidence type="ECO:0000313" key="4">
    <source>
        <dbReference type="Proteomes" id="UP000031737"/>
    </source>
</evidence>
<comment type="caution">
    <text evidence="3">The sequence shown here is derived from an EMBL/GenBank/DDBJ whole genome shotgun (WGS) entry which is preliminary data.</text>
</comment>
<organism evidence="3 4">
    <name type="scientific">Trypanosoma rangeli SC58</name>
    <dbReference type="NCBI Taxonomy" id="429131"/>
    <lineage>
        <taxon>Eukaryota</taxon>
        <taxon>Discoba</taxon>
        <taxon>Euglenozoa</taxon>
        <taxon>Kinetoplastea</taxon>
        <taxon>Metakinetoplastina</taxon>
        <taxon>Trypanosomatida</taxon>
        <taxon>Trypanosomatidae</taxon>
        <taxon>Trypanosoma</taxon>
        <taxon>Herpetosoma</taxon>
    </lineage>
</organism>
<dbReference type="Proteomes" id="UP000031737">
    <property type="component" value="Unassembled WGS sequence"/>
</dbReference>
<evidence type="ECO:0000256" key="1">
    <source>
        <dbReference type="SAM" id="Phobius"/>
    </source>
</evidence>
<feature type="transmembrane region" description="Helical" evidence="1">
    <location>
        <begin position="198"/>
        <end position="223"/>
    </location>
</feature>
<evidence type="ECO:0000313" key="3">
    <source>
        <dbReference type="EMBL" id="ESL05407.1"/>
    </source>
</evidence>
<proteinExistence type="predicted"/>
<accession>A0A061IWJ9</accession>
<dbReference type="EMBL" id="AUPL01006946">
    <property type="protein sequence ID" value="ESL05407.1"/>
    <property type="molecule type" value="Genomic_DNA"/>
</dbReference>
<keyword evidence="1" id="KW-0472">Membrane</keyword>
<feature type="transmembrane region" description="Helical" evidence="1">
    <location>
        <begin position="99"/>
        <end position="118"/>
    </location>
</feature>